<feature type="signal peptide" evidence="1">
    <location>
        <begin position="1"/>
        <end position="18"/>
    </location>
</feature>
<name>A0ABR3JUZ1_9AGAR</name>
<dbReference type="EMBL" id="JASNQZ010000002">
    <property type="protein sequence ID" value="KAL0959704.1"/>
    <property type="molecule type" value="Genomic_DNA"/>
</dbReference>
<sequence length="215" mass="24439">MFFKHYVLALFMATLAAAAPMRLMMLRIGYGHPPALSKTEEMNAGHMRPVMIAPGHAMALGHHHGHHHEHPHGLDNGLVEPDSAEQPAQVMLGAEPVHKKEMVSMGRMRKWAHCVHRHISTSFHRFTIRIRLRPLFLGRIHHRKAIRLIEILGSAVTLELQKVSLAFSASGVIDQINTELEAKVIEPRHHNPFHRFDHVEPEARSTFITRRIAEV</sequence>
<evidence type="ECO:0000313" key="3">
    <source>
        <dbReference type="Proteomes" id="UP001556367"/>
    </source>
</evidence>
<organism evidence="2 3">
    <name type="scientific">Hohenbuehelia grisea</name>
    <dbReference type="NCBI Taxonomy" id="104357"/>
    <lineage>
        <taxon>Eukaryota</taxon>
        <taxon>Fungi</taxon>
        <taxon>Dikarya</taxon>
        <taxon>Basidiomycota</taxon>
        <taxon>Agaricomycotina</taxon>
        <taxon>Agaricomycetes</taxon>
        <taxon>Agaricomycetidae</taxon>
        <taxon>Agaricales</taxon>
        <taxon>Pleurotineae</taxon>
        <taxon>Pleurotaceae</taxon>
        <taxon>Hohenbuehelia</taxon>
    </lineage>
</organism>
<proteinExistence type="predicted"/>
<gene>
    <name evidence="2" type="ORF">HGRIS_011399</name>
</gene>
<evidence type="ECO:0000256" key="1">
    <source>
        <dbReference type="SAM" id="SignalP"/>
    </source>
</evidence>
<dbReference type="Proteomes" id="UP001556367">
    <property type="component" value="Unassembled WGS sequence"/>
</dbReference>
<comment type="caution">
    <text evidence="2">The sequence shown here is derived from an EMBL/GenBank/DDBJ whole genome shotgun (WGS) entry which is preliminary data.</text>
</comment>
<protein>
    <submittedName>
        <fullName evidence="2">Uncharacterized protein</fullName>
    </submittedName>
</protein>
<accession>A0ABR3JUZ1</accession>
<feature type="chain" id="PRO_5045639359" evidence="1">
    <location>
        <begin position="19"/>
        <end position="215"/>
    </location>
</feature>
<keyword evidence="3" id="KW-1185">Reference proteome</keyword>
<evidence type="ECO:0000313" key="2">
    <source>
        <dbReference type="EMBL" id="KAL0959704.1"/>
    </source>
</evidence>
<reference evidence="3" key="1">
    <citation type="submission" date="2024-06" db="EMBL/GenBank/DDBJ databases">
        <title>Multi-omics analyses provide insights into the biosynthesis of the anticancer antibiotic pleurotin in Hohenbuehelia grisea.</title>
        <authorList>
            <person name="Weaver J.A."/>
            <person name="Alberti F."/>
        </authorList>
    </citation>
    <scope>NUCLEOTIDE SEQUENCE [LARGE SCALE GENOMIC DNA]</scope>
    <source>
        <strain evidence="3">T-177</strain>
    </source>
</reference>
<keyword evidence="1" id="KW-0732">Signal</keyword>